<feature type="non-terminal residue" evidence="6">
    <location>
        <position position="68"/>
    </location>
</feature>
<evidence type="ECO:0000256" key="2">
    <source>
        <dbReference type="ARBA" id="ARBA00023242"/>
    </source>
</evidence>
<protein>
    <submittedName>
        <fullName evidence="6">High mobility group box domain-containing protein</fullName>
    </submittedName>
</protein>
<dbReference type="GO" id="GO:0000981">
    <property type="term" value="F:DNA-binding transcription factor activity, RNA polymerase II-specific"/>
    <property type="evidence" value="ECO:0007669"/>
    <property type="project" value="TreeGrafter"/>
</dbReference>
<reference evidence="6 7" key="1">
    <citation type="submission" date="2016-07" db="EMBL/GenBank/DDBJ databases">
        <title>Pervasive Adenine N6-methylation of Active Genes in Fungi.</title>
        <authorList>
            <consortium name="DOE Joint Genome Institute"/>
            <person name="Mondo S.J."/>
            <person name="Dannebaum R.O."/>
            <person name="Kuo R.C."/>
            <person name="Labutti K."/>
            <person name="Haridas S."/>
            <person name="Kuo A."/>
            <person name="Salamov A."/>
            <person name="Ahrendt S.R."/>
            <person name="Lipzen A."/>
            <person name="Sullivan W."/>
            <person name="Andreopoulos W.B."/>
            <person name="Clum A."/>
            <person name="Lindquist E."/>
            <person name="Daum C."/>
            <person name="Ramamoorthy G.K."/>
            <person name="Gryganskyi A."/>
            <person name="Culley D."/>
            <person name="Magnuson J.K."/>
            <person name="James T.Y."/>
            <person name="O'Malley M.A."/>
            <person name="Stajich J.E."/>
            <person name="Spatafora J.W."/>
            <person name="Visel A."/>
            <person name="Grigoriev I.V."/>
        </authorList>
    </citation>
    <scope>NUCLEOTIDE SEQUENCE [LARGE SCALE GENOMIC DNA]</scope>
    <source>
        <strain evidence="6 7">NRRL 3116</strain>
    </source>
</reference>
<evidence type="ECO:0000259" key="5">
    <source>
        <dbReference type="PROSITE" id="PS50118"/>
    </source>
</evidence>
<dbReference type="PROSITE" id="PS50118">
    <property type="entry name" value="HMG_BOX_2"/>
    <property type="match status" value="1"/>
</dbReference>
<feature type="compositionally biased region" description="Basic and acidic residues" evidence="4">
    <location>
        <begin position="46"/>
        <end position="62"/>
    </location>
</feature>
<organism evidence="6 7">
    <name type="scientific">Lobosporangium transversale</name>
    <dbReference type="NCBI Taxonomy" id="64571"/>
    <lineage>
        <taxon>Eukaryota</taxon>
        <taxon>Fungi</taxon>
        <taxon>Fungi incertae sedis</taxon>
        <taxon>Mucoromycota</taxon>
        <taxon>Mortierellomycotina</taxon>
        <taxon>Mortierellomycetes</taxon>
        <taxon>Mortierellales</taxon>
        <taxon>Mortierellaceae</taxon>
        <taxon>Lobosporangium</taxon>
    </lineage>
</organism>
<keyword evidence="2 3" id="KW-0539">Nucleus</keyword>
<evidence type="ECO:0000256" key="4">
    <source>
        <dbReference type="SAM" id="MobiDB-lite"/>
    </source>
</evidence>
<comment type="caution">
    <text evidence="6">The sequence shown here is derived from an EMBL/GenBank/DDBJ whole genome shotgun (WGS) entry which is preliminary data.</text>
</comment>
<evidence type="ECO:0000256" key="3">
    <source>
        <dbReference type="PROSITE-ProRule" id="PRU00267"/>
    </source>
</evidence>
<dbReference type="InParanoid" id="A0A1Y2GS66"/>
<keyword evidence="7" id="KW-1185">Reference proteome</keyword>
<dbReference type="GO" id="GO:0000978">
    <property type="term" value="F:RNA polymerase II cis-regulatory region sequence-specific DNA binding"/>
    <property type="evidence" value="ECO:0007669"/>
    <property type="project" value="TreeGrafter"/>
</dbReference>
<dbReference type="OrthoDB" id="6247875at2759"/>
<dbReference type="Gene3D" id="1.10.30.10">
    <property type="entry name" value="High mobility group box domain"/>
    <property type="match status" value="1"/>
</dbReference>
<evidence type="ECO:0000313" key="7">
    <source>
        <dbReference type="Proteomes" id="UP000193648"/>
    </source>
</evidence>
<dbReference type="GO" id="GO:0005634">
    <property type="term" value="C:nucleus"/>
    <property type="evidence" value="ECO:0007669"/>
    <property type="project" value="UniProtKB-UniRule"/>
</dbReference>
<name>A0A1Y2GS66_9FUNG</name>
<dbReference type="SMART" id="SM00398">
    <property type="entry name" value="HMG"/>
    <property type="match status" value="1"/>
</dbReference>
<dbReference type="InterPro" id="IPR051356">
    <property type="entry name" value="SOX/SOX-like_TF"/>
</dbReference>
<dbReference type="InterPro" id="IPR009071">
    <property type="entry name" value="HMG_box_dom"/>
</dbReference>
<dbReference type="CDD" id="cd01389">
    <property type="entry name" value="HMG-box_ROX1-like"/>
    <property type="match status" value="1"/>
</dbReference>
<dbReference type="AlphaFoldDB" id="A0A1Y2GS66"/>
<dbReference type="EMBL" id="MCFF01000012">
    <property type="protein sequence ID" value="ORZ20956.1"/>
    <property type="molecule type" value="Genomic_DNA"/>
</dbReference>
<dbReference type="PANTHER" id="PTHR45789">
    <property type="entry name" value="FI18025P1"/>
    <property type="match status" value="1"/>
</dbReference>
<sequence length="68" mass="8138">RPPNSFILYRKEKSQEYRNCTAAKLSRILGARWKKEKPEIKAHFAQRAKDEEEKHAIEHPDYKFQPAK</sequence>
<dbReference type="Proteomes" id="UP000193648">
    <property type="component" value="Unassembled WGS sequence"/>
</dbReference>
<dbReference type="STRING" id="64571.A0A1Y2GS66"/>
<dbReference type="PANTHER" id="PTHR45789:SF2">
    <property type="entry name" value="FI18025P1"/>
    <property type="match status" value="1"/>
</dbReference>
<feature type="DNA-binding region" description="HMG box" evidence="3">
    <location>
        <begin position="1"/>
        <end position="63"/>
    </location>
</feature>
<dbReference type="RefSeq" id="XP_021882865.1">
    <property type="nucleotide sequence ID" value="XM_022020244.1"/>
</dbReference>
<gene>
    <name evidence="6" type="ORF">BCR41DRAFT_282139</name>
</gene>
<proteinExistence type="predicted"/>
<dbReference type="InterPro" id="IPR036910">
    <property type="entry name" value="HMG_box_dom_sf"/>
</dbReference>
<evidence type="ECO:0000313" key="6">
    <source>
        <dbReference type="EMBL" id="ORZ20956.1"/>
    </source>
</evidence>
<feature type="non-terminal residue" evidence="6">
    <location>
        <position position="1"/>
    </location>
</feature>
<dbReference type="Pfam" id="PF00505">
    <property type="entry name" value="HMG_box"/>
    <property type="match status" value="1"/>
</dbReference>
<accession>A0A1Y2GS66</accession>
<feature type="domain" description="HMG box" evidence="5">
    <location>
        <begin position="1"/>
        <end position="63"/>
    </location>
</feature>
<dbReference type="GeneID" id="33562088"/>
<keyword evidence="1 3" id="KW-0238">DNA-binding</keyword>
<feature type="region of interest" description="Disordered" evidence="4">
    <location>
        <begin position="46"/>
        <end position="68"/>
    </location>
</feature>
<evidence type="ECO:0000256" key="1">
    <source>
        <dbReference type="ARBA" id="ARBA00023125"/>
    </source>
</evidence>
<dbReference type="SUPFAM" id="SSF47095">
    <property type="entry name" value="HMG-box"/>
    <property type="match status" value="1"/>
</dbReference>